<accession>A0ABY2KIB5</accession>
<reference evidence="1 2" key="1">
    <citation type="submission" date="2018-11" db="EMBL/GenBank/DDBJ databases">
        <title>Tabrizicola sp. isolated from sediment of alpine lake.</title>
        <authorList>
            <person name="Liu Z."/>
        </authorList>
    </citation>
    <scope>NUCLEOTIDE SEQUENCE [LARGE SCALE GENOMIC DNA]</scope>
    <source>
        <strain evidence="1 2">DRYC-M-16</strain>
    </source>
</reference>
<comment type="caution">
    <text evidence="1">The sequence shown here is derived from an EMBL/GenBank/DDBJ whole genome shotgun (WGS) entry which is preliminary data.</text>
</comment>
<dbReference type="InterPro" id="IPR027266">
    <property type="entry name" value="TrmE/GcvT-like"/>
</dbReference>
<protein>
    <submittedName>
        <fullName evidence="1">Sarcosine oxidase subunit gamma</fullName>
    </submittedName>
</protein>
<dbReference type="Proteomes" id="UP000297741">
    <property type="component" value="Unassembled WGS sequence"/>
</dbReference>
<evidence type="ECO:0000313" key="2">
    <source>
        <dbReference type="Proteomes" id="UP000297741"/>
    </source>
</evidence>
<dbReference type="SUPFAM" id="SSF103025">
    <property type="entry name" value="Folate-binding domain"/>
    <property type="match status" value="1"/>
</dbReference>
<dbReference type="EMBL" id="RPEM01000012">
    <property type="protein sequence ID" value="TGD42084.1"/>
    <property type="molecule type" value="Genomic_DNA"/>
</dbReference>
<gene>
    <name evidence="1" type="ORF">EEB11_15700</name>
</gene>
<sequence>MESALPQITAIAPFPGQTGAVGDALGLAFPAPNRVTEAGDARLVWAGRDLAFLIGAAAPDGLPASVTDQSDGWVALTLSGARAVDVLARLVPLDLRGVQRGQAFRTALNHLPLVLMAEGEGAFTLLTFRSMARTAWHEISDAMEKVAARTALVQ</sequence>
<keyword evidence="2" id="KW-1185">Reference proteome</keyword>
<proteinExistence type="predicted"/>
<evidence type="ECO:0000313" key="1">
    <source>
        <dbReference type="EMBL" id="TGD42084.1"/>
    </source>
</evidence>
<dbReference type="Gene3D" id="3.30.1360.120">
    <property type="entry name" value="Probable tRNA modification gtpase trme, domain 1"/>
    <property type="match status" value="1"/>
</dbReference>
<organism evidence="1 2">
    <name type="scientific">Pseudotabrizicola sediminis</name>
    <dbReference type="NCBI Taxonomy" id="2486418"/>
    <lineage>
        <taxon>Bacteria</taxon>
        <taxon>Pseudomonadati</taxon>
        <taxon>Pseudomonadota</taxon>
        <taxon>Alphaproteobacteria</taxon>
        <taxon>Rhodobacterales</taxon>
        <taxon>Paracoccaceae</taxon>
        <taxon>Pseudotabrizicola</taxon>
    </lineage>
</organism>
<name>A0ABY2KIB5_9RHOB</name>